<feature type="signal peptide" evidence="2">
    <location>
        <begin position="1"/>
        <end position="26"/>
    </location>
</feature>
<protein>
    <recommendedName>
        <fullName evidence="5">Proteasome endopeptidase complex</fullName>
    </recommendedName>
</protein>
<keyword evidence="4" id="KW-1185">Reference proteome</keyword>
<dbReference type="GO" id="GO:0051603">
    <property type="term" value="P:proteolysis involved in protein catabolic process"/>
    <property type="evidence" value="ECO:0007669"/>
    <property type="project" value="InterPro"/>
</dbReference>
<gene>
    <name evidence="3" type="ORF">FisN_35Hh028</name>
</gene>
<evidence type="ECO:0008006" key="5">
    <source>
        <dbReference type="Google" id="ProtNLM"/>
    </source>
</evidence>
<keyword evidence="2" id="KW-0732">Signal</keyword>
<accession>A0A1Z5JQN2</accession>
<dbReference type="EMBL" id="BDSP01000103">
    <property type="protein sequence ID" value="GAX16325.1"/>
    <property type="molecule type" value="Genomic_DNA"/>
</dbReference>
<reference evidence="3 4" key="1">
    <citation type="journal article" date="2015" name="Plant Cell">
        <title>Oil accumulation by the oleaginous diatom Fistulifera solaris as revealed by the genome and transcriptome.</title>
        <authorList>
            <person name="Tanaka T."/>
            <person name="Maeda Y."/>
            <person name="Veluchamy A."/>
            <person name="Tanaka M."/>
            <person name="Abida H."/>
            <person name="Marechal E."/>
            <person name="Bowler C."/>
            <person name="Muto M."/>
            <person name="Sunaga Y."/>
            <person name="Tanaka M."/>
            <person name="Yoshino T."/>
            <person name="Taniguchi T."/>
            <person name="Fukuda Y."/>
            <person name="Nemoto M."/>
            <person name="Matsumoto M."/>
            <person name="Wong P.S."/>
            <person name="Aburatani S."/>
            <person name="Fujibuchi W."/>
        </authorList>
    </citation>
    <scope>NUCLEOTIDE SEQUENCE [LARGE SCALE GENOMIC DNA]</scope>
    <source>
        <strain evidence="3 4">JPCC DA0580</strain>
    </source>
</reference>
<dbReference type="InterPro" id="IPR029055">
    <property type="entry name" value="Ntn_hydrolases_N"/>
</dbReference>
<proteinExistence type="predicted"/>
<evidence type="ECO:0000256" key="1">
    <source>
        <dbReference type="SAM" id="MobiDB-lite"/>
    </source>
</evidence>
<dbReference type="Gene3D" id="3.60.20.10">
    <property type="entry name" value="Glutamine Phosphoribosylpyrophosphate, subunit 1, domain 1"/>
    <property type="match status" value="1"/>
</dbReference>
<dbReference type="Pfam" id="PF00227">
    <property type="entry name" value="Proteasome"/>
    <property type="match status" value="1"/>
</dbReference>
<dbReference type="AlphaFoldDB" id="A0A1Z5JQN2"/>
<dbReference type="SUPFAM" id="SSF56235">
    <property type="entry name" value="N-terminal nucleophile aminohydrolases (Ntn hydrolases)"/>
    <property type="match status" value="1"/>
</dbReference>
<dbReference type="InterPro" id="IPR001353">
    <property type="entry name" value="Proteasome_sua/b"/>
</dbReference>
<name>A0A1Z5JQN2_FISSO</name>
<evidence type="ECO:0000256" key="2">
    <source>
        <dbReference type="SAM" id="SignalP"/>
    </source>
</evidence>
<dbReference type="Proteomes" id="UP000198406">
    <property type="component" value="Unassembled WGS sequence"/>
</dbReference>
<evidence type="ECO:0000313" key="3">
    <source>
        <dbReference type="EMBL" id="GAX16325.1"/>
    </source>
</evidence>
<dbReference type="GO" id="GO:0005839">
    <property type="term" value="C:proteasome core complex"/>
    <property type="evidence" value="ECO:0007669"/>
    <property type="project" value="InterPro"/>
</dbReference>
<feature type="chain" id="PRO_5011989497" description="Proteasome endopeptidase complex" evidence="2">
    <location>
        <begin position="27"/>
        <end position="281"/>
    </location>
</feature>
<dbReference type="InParanoid" id="A0A1Z5JQN2"/>
<organism evidence="3 4">
    <name type="scientific">Fistulifera solaris</name>
    <name type="common">Oleaginous diatom</name>
    <dbReference type="NCBI Taxonomy" id="1519565"/>
    <lineage>
        <taxon>Eukaryota</taxon>
        <taxon>Sar</taxon>
        <taxon>Stramenopiles</taxon>
        <taxon>Ochrophyta</taxon>
        <taxon>Bacillariophyta</taxon>
        <taxon>Bacillariophyceae</taxon>
        <taxon>Bacillariophycidae</taxon>
        <taxon>Naviculales</taxon>
        <taxon>Naviculaceae</taxon>
        <taxon>Fistulifera</taxon>
    </lineage>
</organism>
<evidence type="ECO:0000313" key="4">
    <source>
        <dbReference type="Proteomes" id="UP000198406"/>
    </source>
</evidence>
<feature type="region of interest" description="Disordered" evidence="1">
    <location>
        <begin position="258"/>
        <end position="281"/>
    </location>
</feature>
<sequence length="281" mass="31039">MIMHIKSLSSLFYLINVAVFISVSFASSSVKTTPVTNWETSFAASSLQGTVVVIPCKTETEDALQNENALLVLLQKPSNAVPSFTILDRAFVAWTGFAVDVECLTNELLQFTDDHVSIYNQGPKNVATFLASRVRKEAFYQSGRPYAVQTLVVQQQRVWTIDPSGSCILWSSGATAMGREAAAVRKQLHKALQAHATIPTVTQALRIALEALSNCKTSTREIDLPRVFLLTENREPSTESSCLRVEIINDHIVRQQLQDLSQKSSDDDDDDNNKSNNASKM</sequence>
<comment type="caution">
    <text evidence="3">The sequence shown here is derived from an EMBL/GenBank/DDBJ whole genome shotgun (WGS) entry which is preliminary data.</text>
</comment>